<gene>
    <name evidence="1" type="ORF">OFUS_LOCUS25179</name>
</gene>
<dbReference type="Proteomes" id="UP000749559">
    <property type="component" value="Unassembled WGS sequence"/>
</dbReference>
<reference evidence="1" key="1">
    <citation type="submission" date="2022-03" db="EMBL/GenBank/DDBJ databases">
        <authorList>
            <person name="Martin C."/>
        </authorList>
    </citation>
    <scope>NUCLEOTIDE SEQUENCE</scope>
</reference>
<keyword evidence="2" id="KW-1185">Reference proteome</keyword>
<name>A0A8S4Q575_OWEFU</name>
<dbReference type="InterPro" id="IPR035897">
    <property type="entry name" value="Toll_tir_struct_dom_sf"/>
</dbReference>
<accession>A0A8S4Q575</accession>
<evidence type="ECO:0000313" key="1">
    <source>
        <dbReference type="EMBL" id="CAH1801387.1"/>
    </source>
</evidence>
<proteinExistence type="predicted"/>
<dbReference type="SUPFAM" id="SSF52200">
    <property type="entry name" value="Toll/Interleukin receptor TIR domain"/>
    <property type="match status" value="1"/>
</dbReference>
<dbReference type="AlphaFoldDB" id="A0A8S4Q575"/>
<protein>
    <recommendedName>
        <fullName evidence="3">TIR domain-containing protein</fullName>
    </recommendedName>
</protein>
<organism evidence="1 2">
    <name type="scientific">Owenia fusiformis</name>
    <name type="common">Polychaete worm</name>
    <dbReference type="NCBI Taxonomy" id="6347"/>
    <lineage>
        <taxon>Eukaryota</taxon>
        <taxon>Metazoa</taxon>
        <taxon>Spiralia</taxon>
        <taxon>Lophotrochozoa</taxon>
        <taxon>Annelida</taxon>
        <taxon>Polychaeta</taxon>
        <taxon>Sedentaria</taxon>
        <taxon>Canalipalpata</taxon>
        <taxon>Sabellida</taxon>
        <taxon>Oweniida</taxon>
        <taxon>Oweniidae</taxon>
        <taxon>Owenia</taxon>
    </lineage>
</organism>
<evidence type="ECO:0000313" key="2">
    <source>
        <dbReference type="Proteomes" id="UP000749559"/>
    </source>
</evidence>
<dbReference type="EMBL" id="CAIIXF020000012">
    <property type="protein sequence ID" value="CAH1801387.1"/>
    <property type="molecule type" value="Genomic_DNA"/>
</dbReference>
<evidence type="ECO:0008006" key="3">
    <source>
        <dbReference type="Google" id="ProtNLM"/>
    </source>
</evidence>
<comment type="caution">
    <text evidence="1">The sequence shown here is derived from an EMBL/GenBank/DDBJ whole genome shotgun (WGS) entry which is preliminary data.</text>
</comment>
<dbReference type="Gene3D" id="3.40.50.10140">
    <property type="entry name" value="Toll/interleukin-1 receptor homology (TIR) domain"/>
    <property type="match status" value="1"/>
</dbReference>
<sequence length="151" mass="17826">MKRETDNDFWVMCNEKSPVSCKRANYILTLLEEKGLRGYFTPRDAKNKDSLIEITEAVDKCKYILIVFDEDFKKDNFNMFTQESVFKKLIDTGQLPRFIPLVIGVKRREAVPSYIPNFCLEFNDDWKEDDRQFARLESTLRSEPPMSIFGF</sequence>